<dbReference type="Proteomes" id="UP000317800">
    <property type="component" value="Segment"/>
</dbReference>
<feature type="transmembrane region" description="Helical" evidence="2">
    <location>
        <begin position="12"/>
        <end position="45"/>
    </location>
</feature>
<keyword evidence="2" id="KW-0812">Transmembrane</keyword>
<proteinExistence type="predicted"/>
<keyword evidence="2" id="KW-1133">Transmembrane helix</keyword>
<evidence type="ECO:0000256" key="1">
    <source>
        <dbReference type="SAM" id="Coils"/>
    </source>
</evidence>
<organism evidence="3 4">
    <name type="scientific">Bacillus phage vB_BmeM-Goe8</name>
    <dbReference type="NCBI Taxonomy" id="2593638"/>
    <lineage>
        <taxon>Viruses</taxon>
        <taxon>Duplodnaviria</taxon>
        <taxon>Heunggongvirae</taxon>
        <taxon>Uroviricota</taxon>
        <taxon>Caudoviricetes</taxon>
        <taxon>Herelleviridae</taxon>
        <taxon>Bastillevirinae</taxon>
        <taxon>Goettingenvirus</taxon>
        <taxon>Goettingenvirus goe8</taxon>
    </lineage>
</organism>
<evidence type="ECO:0000313" key="4">
    <source>
        <dbReference type="Proteomes" id="UP000317800"/>
    </source>
</evidence>
<reference evidence="3 4" key="1">
    <citation type="submission" date="2019-06" db="EMBL/GenBank/DDBJ databases">
        <authorList>
            <person name="Hertel R."/>
        </authorList>
    </citation>
    <scope>NUCLEOTIDE SEQUENCE [LARGE SCALE GENOMIC DNA]</scope>
</reference>
<evidence type="ECO:0000313" key="3">
    <source>
        <dbReference type="EMBL" id="QDP42991.1"/>
    </source>
</evidence>
<evidence type="ECO:0000256" key="2">
    <source>
        <dbReference type="SAM" id="Phobius"/>
    </source>
</evidence>
<gene>
    <name evidence="3" type="ORF">Goe8_c02180</name>
</gene>
<dbReference type="EMBL" id="MN043729">
    <property type="protein sequence ID" value="QDP42991.1"/>
    <property type="molecule type" value="Genomic_DNA"/>
</dbReference>
<keyword evidence="1" id="KW-0175">Coiled coil</keyword>
<name>A0A516KN12_9CAUD</name>
<accession>A0A516KN12</accession>
<keyword evidence="4" id="KW-1185">Reference proteome</keyword>
<feature type="coiled-coil region" evidence="1">
    <location>
        <begin position="49"/>
        <end position="79"/>
    </location>
</feature>
<sequence>MRYDAVKTIFIIATVSGVLILALLFGPIGLVFGILCAIAGIYGWVQQGREMEEEEVQQYEAEQERIRQLEEENKKLRREKYGDKYK</sequence>
<protein>
    <submittedName>
        <fullName evidence="3">Putative membrane bound protein</fullName>
    </submittedName>
</protein>
<keyword evidence="2" id="KW-0472">Membrane</keyword>